<dbReference type="GO" id="GO:0000981">
    <property type="term" value="F:DNA-binding transcription factor activity, RNA polymerase II-specific"/>
    <property type="evidence" value="ECO:0007669"/>
    <property type="project" value="InterPro"/>
</dbReference>
<protein>
    <recommendedName>
        <fullName evidence="5">Zn(2)-C6 fungal-type domain-containing protein</fullName>
    </recommendedName>
</protein>
<comment type="caution">
    <text evidence="6">The sequence shown here is derived from an EMBL/GenBank/DDBJ whole genome shotgun (WGS) entry which is preliminary data.</text>
</comment>
<dbReference type="Proteomes" id="UP001278766">
    <property type="component" value="Unassembled WGS sequence"/>
</dbReference>
<evidence type="ECO:0000256" key="1">
    <source>
        <dbReference type="ARBA" id="ARBA00004123"/>
    </source>
</evidence>
<reference evidence="6" key="2">
    <citation type="submission" date="2023-06" db="EMBL/GenBank/DDBJ databases">
        <authorList>
            <consortium name="Lawrence Berkeley National Laboratory"/>
            <person name="Haridas S."/>
            <person name="Hensen N."/>
            <person name="Bonometti L."/>
            <person name="Westerberg I."/>
            <person name="Brannstrom I.O."/>
            <person name="Guillou S."/>
            <person name="Cros-Aarteil S."/>
            <person name="Calhoun S."/>
            <person name="Kuo A."/>
            <person name="Mondo S."/>
            <person name="Pangilinan J."/>
            <person name="Riley R."/>
            <person name="Labutti K."/>
            <person name="Andreopoulos B."/>
            <person name="Lipzen A."/>
            <person name="Chen C."/>
            <person name="Yanf M."/>
            <person name="Daum C."/>
            <person name="Ng V."/>
            <person name="Clum A."/>
            <person name="Steindorff A."/>
            <person name="Ohm R."/>
            <person name="Martin F."/>
            <person name="Silar P."/>
            <person name="Natvig D."/>
            <person name="Lalanne C."/>
            <person name="Gautier V."/>
            <person name="Ament-Velasquez S.L."/>
            <person name="Kruys A."/>
            <person name="Hutchinson M.I."/>
            <person name="Powell A.J."/>
            <person name="Barry K."/>
            <person name="Miller A.N."/>
            <person name="Grigoriev I.V."/>
            <person name="Debuchy R."/>
            <person name="Gladieux P."/>
            <person name="Thoren M.H."/>
            <person name="Johannesson H."/>
        </authorList>
    </citation>
    <scope>NUCLEOTIDE SEQUENCE</scope>
    <source>
        <strain evidence="6">CBS 168.71</strain>
    </source>
</reference>
<feature type="compositionally biased region" description="Acidic residues" evidence="4">
    <location>
        <begin position="147"/>
        <end position="161"/>
    </location>
</feature>
<proteinExistence type="predicted"/>
<evidence type="ECO:0000313" key="6">
    <source>
        <dbReference type="EMBL" id="KAK3296452.1"/>
    </source>
</evidence>
<dbReference type="PANTHER" id="PTHR31001:SF45">
    <property type="entry name" value="ZN(II)2CYS6 TRANSCRIPTION FACTOR (EUROFUNG)"/>
    <property type="match status" value="1"/>
</dbReference>
<feature type="region of interest" description="Disordered" evidence="4">
    <location>
        <begin position="530"/>
        <end position="563"/>
    </location>
</feature>
<dbReference type="Gene3D" id="4.10.240.10">
    <property type="entry name" value="Zn(2)-C6 fungal-type DNA-binding domain"/>
    <property type="match status" value="1"/>
</dbReference>
<dbReference type="Pfam" id="PF00172">
    <property type="entry name" value="Zn_clus"/>
    <property type="match status" value="1"/>
</dbReference>
<dbReference type="PANTHER" id="PTHR31001">
    <property type="entry name" value="UNCHARACTERIZED TRANSCRIPTIONAL REGULATORY PROTEIN"/>
    <property type="match status" value="1"/>
</dbReference>
<dbReference type="GO" id="GO:0003677">
    <property type="term" value="F:DNA binding"/>
    <property type="evidence" value="ECO:0007669"/>
    <property type="project" value="InterPro"/>
</dbReference>
<dbReference type="GO" id="GO:0008270">
    <property type="term" value="F:zinc ion binding"/>
    <property type="evidence" value="ECO:0007669"/>
    <property type="project" value="InterPro"/>
</dbReference>
<dbReference type="SUPFAM" id="SSF57701">
    <property type="entry name" value="Zn2/Cys6 DNA-binding domain"/>
    <property type="match status" value="1"/>
</dbReference>
<comment type="subcellular location">
    <subcellularLocation>
        <location evidence="1">Nucleus</location>
    </subcellularLocation>
</comment>
<evidence type="ECO:0000256" key="3">
    <source>
        <dbReference type="ARBA" id="ARBA00023242"/>
    </source>
</evidence>
<gene>
    <name evidence="6" type="ORF">B0H64DRAFT_432990</name>
</gene>
<feature type="compositionally biased region" description="Polar residues" evidence="4">
    <location>
        <begin position="133"/>
        <end position="146"/>
    </location>
</feature>
<dbReference type="InterPro" id="IPR001138">
    <property type="entry name" value="Zn2Cys6_DnaBD"/>
</dbReference>
<name>A0AAE0HH26_9PEZI</name>
<evidence type="ECO:0000313" key="7">
    <source>
        <dbReference type="Proteomes" id="UP001278766"/>
    </source>
</evidence>
<evidence type="ECO:0000256" key="2">
    <source>
        <dbReference type="ARBA" id="ARBA00022723"/>
    </source>
</evidence>
<dbReference type="RefSeq" id="XP_062659966.1">
    <property type="nucleotide sequence ID" value="XM_062806027.1"/>
</dbReference>
<evidence type="ECO:0000259" key="5">
    <source>
        <dbReference type="PROSITE" id="PS50048"/>
    </source>
</evidence>
<dbReference type="CDD" id="cd12148">
    <property type="entry name" value="fungal_TF_MHR"/>
    <property type="match status" value="1"/>
</dbReference>
<keyword evidence="7" id="KW-1185">Reference proteome</keyword>
<sequence>MPIDHRTAPERERMAGKSQRVLACQLCQQRKVKCDRKFPCANCTRAGTPCAPATLVPRQRRRRFPERELLARIRHYETLLRQHNVPFDPLHPPAVNSVTSETTDDLSRMDTSTPDTPRTTQSDAATQEKATKPRTTNLWHALSQDNSELDGGSENDPDDDERDGRFLRDDDDMGDVIKNVWDRTYNNVSESSHHLLFGSPVNTIALTTLHPDQGKIFRLWQIYLDNVNPLLKVTHTPSLQGRIIDAISDLSTVTPQLEALLFGVYCAAILSLDEDHCQSLFGSLKKDLLAGYQFACRQALLNCNLLQSDDHDCLTAFFLYLISLKPGVHPRSLSSMLAVAIHMAQRMGYHKESINKGRPVLEAEMRRRLWWALVIFNSRTCETYNYRTSILAPTWNCSTPLNLNDFELLPDMKTAPVVHDKPTEALFVLARSQLSDFIRHCAFHLDFTDPYLATFTESKHHHTTDTTHGSSGTTNQPDKEASDPLHKMHQTLEQTLRHCDPNIPLHFTTIWTARAFLARGRLLEHCARRAAAQTPHTPPHGLPSQRTPPPPAQSPGGGDEPPVITHALAMMRCDTRLMASPLTHGFRWHVVAHFPFLAYIAAAGAIAAAGSGGLGKGKGDGGVDRDREWEAEVWEAMSENYEARGMDADFRGGGYEPVFGLFAGVVLRAWEAVVRRGGGAGEGREVPRIVRDLKGKMALIRAEGRLGGGTGGGGTSGGGVQVVRTGMDGGLAGGMMPSMSVGESAGGQAFVGAGDGDYAVDMMSGQGGLAFMEMDPLWSTADWGLM</sequence>
<reference evidence="6" key="1">
    <citation type="journal article" date="2023" name="Mol. Phylogenet. Evol.">
        <title>Genome-scale phylogeny and comparative genomics of the fungal order Sordariales.</title>
        <authorList>
            <person name="Hensen N."/>
            <person name="Bonometti L."/>
            <person name="Westerberg I."/>
            <person name="Brannstrom I.O."/>
            <person name="Guillou S."/>
            <person name="Cros-Aarteil S."/>
            <person name="Calhoun S."/>
            <person name="Haridas S."/>
            <person name="Kuo A."/>
            <person name="Mondo S."/>
            <person name="Pangilinan J."/>
            <person name="Riley R."/>
            <person name="LaButti K."/>
            <person name="Andreopoulos B."/>
            <person name="Lipzen A."/>
            <person name="Chen C."/>
            <person name="Yan M."/>
            <person name="Daum C."/>
            <person name="Ng V."/>
            <person name="Clum A."/>
            <person name="Steindorff A."/>
            <person name="Ohm R.A."/>
            <person name="Martin F."/>
            <person name="Silar P."/>
            <person name="Natvig D.O."/>
            <person name="Lalanne C."/>
            <person name="Gautier V."/>
            <person name="Ament-Velasquez S.L."/>
            <person name="Kruys A."/>
            <person name="Hutchinson M.I."/>
            <person name="Powell A.J."/>
            <person name="Barry K."/>
            <person name="Miller A.N."/>
            <person name="Grigoriev I.V."/>
            <person name="Debuchy R."/>
            <person name="Gladieux P."/>
            <person name="Hiltunen Thoren M."/>
            <person name="Johannesson H."/>
        </authorList>
    </citation>
    <scope>NUCLEOTIDE SEQUENCE</scope>
    <source>
        <strain evidence="6">CBS 168.71</strain>
    </source>
</reference>
<dbReference type="GO" id="GO:0005634">
    <property type="term" value="C:nucleus"/>
    <property type="evidence" value="ECO:0007669"/>
    <property type="project" value="UniProtKB-SubCell"/>
</dbReference>
<feature type="region of interest" description="Disordered" evidence="4">
    <location>
        <begin position="85"/>
        <end position="170"/>
    </location>
</feature>
<dbReference type="InterPro" id="IPR050613">
    <property type="entry name" value="Sec_Metabolite_Reg"/>
</dbReference>
<dbReference type="GO" id="GO:0006351">
    <property type="term" value="P:DNA-templated transcription"/>
    <property type="evidence" value="ECO:0007669"/>
    <property type="project" value="InterPro"/>
</dbReference>
<dbReference type="SMART" id="SM00066">
    <property type="entry name" value="GAL4"/>
    <property type="match status" value="1"/>
</dbReference>
<feature type="region of interest" description="Disordered" evidence="4">
    <location>
        <begin position="461"/>
        <end position="483"/>
    </location>
</feature>
<dbReference type="PROSITE" id="PS50048">
    <property type="entry name" value="ZN2_CY6_FUNGAL_2"/>
    <property type="match status" value="1"/>
</dbReference>
<feature type="compositionally biased region" description="Pro residues" evidence="4">
    <location>
        <begin position="536"/>
        <end position="553"/>
    </location>
</feature>
<dbReference type="GeneID" id="87842975"/>
<dbReference type="SMART" id="SM00906">
    <property type="entry name" value="Fungal_trans"/>
    <property type="match status" value="1"/>
</dbReference>
<keyword evidence="3" id="KW-0539">Nucleus</keyword>
<feature type="compositionally biased region" description="Polar residues" evidence="4">
    <location>
        <begin position="109"/>
        <end position="125"/>
    </location>
</feature>
<dbReference type="CDD" id="cd00067">
    <property type="entry name" value="GAL4"/>
    <property type="match status" value="1"/>
</dbReference>
<dbReference type="InterPro" id="IPR007219">
    <property type="entry name" value="XnlR_reg_dom"/>
</dbReference>
<keyword evidence="2" id="KW-0479">Metal-binding</keyword>
<evidence type="ECO:0000256" key="4">
    <source>
        <dbReference type="SAM" id="MobiDB-lite"/>
    </source>
</evidence>
<dbReference type="Pfam" id="PF04082">
    <property type="entry name" value="Fungal_trans"/>
    <property type="match status" value="1"/>
</dbReference>
<organism evidence="6 7">
    <name type="scientific">Chaetomium fimeti</name>
    <dbReference type="NCBI Taxonomy" id="1854472"/>
    <lineage>
        <taxon>Eukaryota</taxon>
        <taxon>Fungi</taxon>
        <taxon>Dikarya</taxon>
        <taxon>Ascomycota</taxon>
        <taxon>Pezizomycotina</taxon>
        <taxon>Sordariomycetes</taxon>
        <taxon>Sordariomycetidae</taxon>
        <taxon>Sordariales</taxon>
        <taxon>Chaetomiaceae</taxon>
        <taxon>Chaetomium</taxon>
    </lineage>
</organism>
<dbReference type="EMBL" id="JAUEPN010000004">
    <property type="protein sequence ID" value="KAK3296452.1"/>
    <property type="molecule type" value="Genomic_DNA"/>
</dbReference>
<dbReference type="InterPro" id="IPR036864">
    <property type="entry name" value="Zn2-C6_fun-type_DNA-bd_sf"/>
</dbReference>
<feature type="domain" description="Zn(2)-C6 fungal-type" evidence="5">
    <location>
        <begin position="23"/>
        <end position="50"/>
    </location>
</feature>
<dbReference type="AlphaFoldDB" id="A0AAE0HH26"/>
<accession>A0AAE0HH26</accession>